<dbReference type="InterPro" id="IPR014445">
    <property type="entry name" value="Gln-dep_NAD_synthase"/>
</dbReference>
<evidence type="ECO:0000256" key="7">
    <source>
        <dbReference type="HAMAP-Rule" id="MF_02090"/>
    </source>
</evidence>
<dbReference type="GO" id="GO:0005737">
    <property type="term" value="C:cytoplasm"/>
    <property type="evidence" value="ECO:0007669"/>
    <property type="project" value="InterPro"/>
</dbReference>
<organism evidence="11 12">
    <name type="scientific">Nanchangia anserum</name>
    <dbReference type="NCBI Taxonomy" id="2692125"/>
    <lineage>
        <taxon>Bacteria</taxon>
        <taxon>Bacillati</taxon>
        <taxon>Actinomycetota</taxon>
        <taxon>Actinomycetes</taxon>
        <taxon>Actinomycetales</taxon>
        <taxon>Actinomycetaceae</taxon>
        <taxon>Nanchangia</taxon>
    </lineage>
</organism>
<dbReference type="Gene3D" id="3.40.50.620">
    <property type="entry name" value="HUPs"/>
    <property type="match status" value="1"/>
</dbReference>
<dbReference type="InterPro" id="IPR036526">
    <property type="entry name" value="C-N_Hydrolase_sf"/>
</dbReference>
<feature type="binding site" evidence="7">
    <location>
        <position position="476"/>
    </location>
    <ligand>
        <name>ATP</name>
        <dbReference type="ChEBI" id="CHEBI:30616"/>
    </ligand>
</feature>
<dbReference type="Pfam" id="PF00795">
    <property type="entry name" value="CN_hydrolase"/>
    <property type="match status" value="1"/>
</dbReference>
<feature type="binding site" evidence="7">
    <location>
        <begin position="362"/>
        <end position="369"/>
    </location>
    <ligand>
        <name>ATP</name>
        <dbReference type="ChEBI" id="CHEBI:30616"/>
    </ligand>
</feature>
<dbReference type="PIRSF" id="PIRSF006630">
    <property type="entry name" value="NADS_GAT"/>
    <property type="match status" value="1"/>
</dbReference>
<feature type="binding site" evidence="7">
    <location>
        <position position="203"/>
    </location>
    <ligand>
        <name>L-glutamine</name>
        <dbReference type="ChEBI" id="CHEBI:58359"/>
    </ligand>
</feature>
<evidence type="ECO:0000256" key="5">
    <source>
        <dbReference type="ARBA" id="ARBA00022840"/>
    </source>
</evidence>
<dbReference type="Pfam" id="PF02540">
    <property type="entry name" value="NAD_synthase"/>
    <property type="match status" value="1"/>
</dbReference>
<keyword evidence="5 7" id="KW-0067">ATP-binding</keyword>
<dbReference type="AlphaFoldDB" id="A0A8I0GC10"/>
<dbReference type="Proteomes" id="UP000627538">
    <property type="component" value="Unassembled WGS sequence"/>
</dbReference>
<dbReference type="InterPro" id="IPR003010">
    <property type="entry name" value="C-N_Hydrolase"/>
</dbReference>
<dbReference type="Gene3D" id="1.10.10.1140">
    <property type="entry name" value="Glutamine-dependent NAD+ synthetase, C-terminal domain"/>
    <property type="match status" value="1"/>
</dbReference>
<comment type="function">
    <text evidence="7">Catalyzes the ATP-dependent amidation of deamido-NAD to form NAD. Uses L-glutamine as a nitrogen source.</text>
</comment>
<dbReference type="GO" id="GO:0005524">
    <property type="term" value="F:ATP binding"/>
    <property type="evidence" value="ECO:0007669"/>
    <property type="project" value="UniProtKB-UniRule"/>
</dbReference>
<feature type="active site" description="Nucleophile; for glutaminase activity" evidence="7">
    <location>
        <position position="176"/>
    </location>
</feature>
<feature type="binding site" evidence="7">
    <location>
        <position position="209"/>
    </location>
    <ligand>
        <name>L-glutamine</name>
        <dbReference type="ChEBI" id="CHEBI:58359"/>
    </ligand>
</feature>
<dbReference type="FunFam" id="1.10.10.1140:FF:000001">
    <property type="entry name" value="Glutamine-dependent NAD(+) synthetase"/>
    <property type="match status" value="1"/>
</dbReference>
<dbReference type="RefSeq" id="WP_191072106.1">
    <property type="nucleotide sequence ID" value="NZ_CP060506.1"/>
</dbReference>
<comment type="similarity">
    <text evidence="2 7 8">In the C-terminal section; belongs to the NAD synthetase family.</text>
</comment>
<evidence type="ECO:0000256" key="4">
    <source>
        <dbReference type="ARBA" id="ARBA00022741"/>
    </source>
</evidence>
<evidence type="ECO:0000256" key="6">
    <source>
        <dbReference type="ARBA" id="ARBA00023027"/>
    </source>
</evidence>
<sequence length="673" mass="72845">MDFATASSHGFLRVAALSVPVTLAQPQANARAIIETLPGLAERGVAIAAFPELSLTGYSLEDLFTQAHLLDGAREGLATIAAAWRPGYPLLVVGAPVLVRDKLYNCAVTIGDGRILHVRPKCAVPGYHEFYEHRWFTAAPADLDDEVTIDGALVPFTTAPFVTDLLPGVTIATEVCEDLWASDDSARHACARGAQIVVNLSSSPATIGRARERELVIRAASMRHQCAYVYAAAGAGESTSDLSWDGQTVIAQQGDIVAEGERFSLSGAQAVADIDLEAIRTARQSIQTFTTATDGPRHISTASTVRPRITEGELHNPRIRRFPFVPNDAAERDSDCFEAYSIQVSALVQRLRSIGNPRIVIGVSGGLDSTHALIVAARAMDLLGRDRSEILAYTLPGFATSEGTKSKAYRLCEALGIACREIDITPAARQMLDDLDHPYAEGQDVYDVTFENVQAGLRTDYLFRLANHRGGIVLGTGDLSELALGWCTYGVGDHMSHYSVNCGVPKTLIQHLIRWVAHTGEFGDAASQVLREILDQEISPELIPSTGALQSTEDTIGPYELHDFFLYYVLRGYRPSAIAFLAWVTWRDASAGSWPEGASEHRSYTLAEVVGWLRVFLRRFASAQFKRTCVPSGPKVSPAGSLSPRGDWRMPSDSSATAALAELDAALEGYLDE</sequence>
<gene>
    <name evidence="7" type="primary">nadE</name>
    <name evidence="11" type="ORF">H8R10_07150</name>
</gene>
<keyword evidence="4 7" id="KW-0547">Nucleotide-binding</keyword>
<dbReference type="GO" id="GO:0008795">
    <property type="term" value="F:NAD+ synthase activity"/>
    <property type="evidence" value="ECO:0007669"/>
    <property type="project" value="UniProtKB-UniRule"/>
</dbReference>
<dbReference type="CDD" id="cd00553">
    <property type="entry name" value="NAD_synthase"/>
    <property type="match status" value="1"/>
</dbReference>
<dbReference type="GO" id="GO:0003952">
    <property type="term" value="F:NAD+ synthase (glutamine-hydrolyzing) activity"/>
    <property type="evidence" value="ECO:0007669"/>
    <property type="project" value="UniProtKB-UniRule"/>
</dbReference>
<keyword evidence="3 7" id="KW-0436">Ligase</keyword>
<feature type="region of interest" description="Disordered" evidence="9">
    <location>
        <begin position="634"/>
        <end position="654"/>
    </location>
</feature>
<comment type="catalytic activity">
    <reaction evidence="7 8">
        <text>deamido-NAD(+) + L-glutamine + ATP + H2O = L-glutamate + AMP + diphosphate + NAD(+) + H(+)</text>
        <dbReference type="Rhea" id="RHEA:24384"/>
        <dbReference type="ChEBI" id="CHEBI:15377"/>
        <dbReference type="ChEBI" id="CHEBI:15378"/>
        <dbReference type="ChEBI" id="CHEBI:29985"/>
        <dbReference type="ChEBI" id="CHEBI:30616"/>
        <dbReference type="ChEBI" id="CHEBI:33019"/>
        <dbReference type="ChEBI" id="CHEBI:57540"/>
        <dbReference type="ChEBI" id="CHEBI:58359"/>
        <dbReference type="ChEBI" id="CHEBI:58437"/>
        <dbReference type="ChEBI" id="CHEBI:456215"/>
        <dbReference type="EC" id="6.3.5.1"/>
    </reaction>
</comment>
<keyword evidence="12" id="KW-1185">Reference proteome</keyword>
<evidence type="ECO:0000256" key="1">
    <source>
        <dbReference type="ARBA" id="ARBA00005188"/>
    </source>
</evidence>
<dbReference type="UniPathway" id="UPA00253">
    <property type="reaction ID" value="UER00334"/>
</dbReference>
<dbReference type="HAMAP" id="MF_02090">
    <property type="entry name" value="NadE_glutamine_dep"/>
    <property type="match status" value="1"/>
</dbReference>
<dbReference type="SUPFAM" id="SSF52402">
    <property type="entry name" value="Adenine nucleotide alpha hydrolases-like"/>
    <property type="match status" value="1"/>
</dbReference>
<dbReference type="EC" id="6.3.5.1" evidence="7 8"/>
<comment type="caution">
    <text evidence="11">The sequence shown here is derived from an EMBL/GenBank/DDBJ whole genome shotgun (WGS) entry which is preliminary data.</text>
</comment>
<feature type="binding site" evidence="7">
    <location>
        <position position="481"/>
    </location>
    <ligand>
        <name>deamido-NAD(+)</name>
        <dbReference type="ChEBI" id="CHEBI:58437"/>
        <note>ligand shared between two neighboring subunits</note>
    </ligand>
</feature>
<proteinExistence type="inferred from homology"/>
<keyword evidence="6 7" id="KW-0520">NAD</keyword>
<feature type="binding site" evidence="7">
    <location>
        <position position="626"/>
    </location>
    <ligand>
        <name>deamido-NAD(+)</name>
        <dbReference type="ChEBI" id="CHEBI:58437"/>
        <note>ligand shared between two neighboring subunits</note>
    </ligand>
</feature>
<dbReference type="PROSITE" id="PS50263">
    <property type="entry name" value="CN_HYDROLASE"/>
    <property type="match status" value="1"/>
</dbReference>
<feature type="active site" description="Proton acceptor; for glutaminase activity" evidence="7">
    <location>
        <position position="52"/>
    </location>
</feature>
<accession>A0A8I0GC10</accession>
<evidence type="ECO:0000256" key="2">
    <source>
        <dbReference type="ARBA" id="ARBA00007145"/>
    </source>
</evidence>
<dbReference type="InterPro" id="IPR014729">
    <property type="entry name" value="Rossmann-like_a/b/a_fold"/>
</dbReference>
<dbReference type="CDD" id="cd07570">
    <property type="entry name" value="GAT_Gln-NAD-synth"/>
    <property type="match status" value="1"/>
</dbReference>
<evidence type="ECO:0000256" key="3">
    <source>
        <dbReference type="ARBA" id="ARBA00022598"/>
    </source>
</evidence>
<evidence type="ECO:0000256" key="8">
    <source>
        <dbReference type="PIRNR" id="PIRNR006630"/>
    </source>
</evidence>
<reference evidence="11 12" key="1">
    <citation type="submission" date="2020-08" db="EMBL/GenBank/DDBJ databases">
        <title>Winkia gen. nov., sp. nov., isolated from faeces of the Anser albifrons in China.</title>
        <authorList>
            <person name="Liu Q."/>
        </authorList>
    </citation>
    <scope>NUCLEOTIDE SEQUENCE [LARGE SCALE GENOMIC DNA]</scope>
    <source>
        <strain evidence="11 12">C62</strain>
    </source>
</reference>
<comment type="pathway">
    <text evidence="1 7 8">Cofactor biosynthesis; NAD(+) biosynthesis; NAD(+) from deamido-NAD(+) (L-Gln route): step 1/1.</text>
</comment>
<dbReference type="PANTHER" id="PTHR23090">
    <property type="entry name" value="NH 3 /GLUTAMINE-DEPENDENT NAD + SYNTHETASE"/>
    <property type="match status" value="1"/>
</dbReference>
<feature type="binding site" evidence="7">
    <location>
        <position position="127"/>
    </location>
    <ligand>
        <name>L-glutamine</name>
        <dbReference type="ChEBI" id="CHEBI:58359"/>
    </ligand>
</feature>
<dbReference type="FunFam" id="3.40.50.620:FF:000155">
    <property type="entry name" value="Glutamine-dependent NAD(+) synthetase"/>
    <property type="match status" value="1"/>
</dbReference>
<feature type="binding site" evidence="7">
    <location>
        <position position="452"/>
    </location>
    <ligand>
        <name>deamido-NAD(+)</name>
        <dbReference type="ChEBI" id="CHEBI:58437"/>
        <note>ligand shared between two neighboring subunits</note>
    </ligand>
</feature>
<dbReference type="GO" id="GO:0004359">
    <property type="term" value="F:glutaminase activity"/>
    <property type="evidence" value="ECO:0007669"/>
    <property type="project" value="InterPro"/>
</dbReference>
<dbReference type="SUPFAM" id="SSF56317">
    <property type="entry name" value="Carbon-nitrogen hydrolase"/>
    <property type="match status" value="1"/>
</dbReference>
<dbReference type="NCBIfam" id="NF002730">
    <property type="entry name" value="PRK02628.1"/>
    <property type="match status" value="1"/>
</dbReference>
<name>A0A8I0GC10_9ACTO</name>
<feature type="binding site" evidence="7">
    <location>
        <begin position="486"/>
        <end position="489"/>
    </location>
    <ligand>
        <name>deamido-NAD(+)</name>
        <dbReference type="ChEBI" id="CHEBI:58437"/>
        <note>ligand shared between two neighboring subunits</note>
    </ligand>
</feature>
<feature type="domain" description="CN hydrolase" evidence="10">
    <location>
        <begin position="12"/>
        <end position="276"/>
    </location>
</feature>
<dbReference type="Gene3D" id="3.60.110.10">
    <property type="entry name" value="Carbon-nitrogen hydrolase"/>
    <property type="match status" value="1"/>
</dbReference>
<dbReference type="PANTHER" id="PTHR23090:SF9">
    <property type="entry name" value="GLUTAMINE-DEPENDENT NAD(+) SYNTHETASE"/>
    <property type="match status" value="1"/>
</dbReference>
<dbReference type="InterPro" id="IPR022310">
    <property type="entry name" value="NAD/GMP_synthase"/>
</dbReference>
<evidence type="ECO:0000313" key="11">
    <source>
        <dbReference type="EMBL" id="MBD3689998.1"/>
    </source>
</evidence>
<evidence type="ECO:0000256" key="9">
    <source>
        <dbReference type="SAM" id="MobiDB-lite"/>
    </source>
</evidence>
<feature type="active site" description="For glutaminase activity" evidence="7">
    <location>
        <position position="121"/>
    </location>
</feature>
<evidence type="ECO:0000259" key="10">
    <source>
        <dbReference type="PROSITE" id="PS50263"/>
    </source>
</evidence>
<evidence type="ECO:0000313" key="12">
    <source>
        <dbReference type="Proteomes" id="UP000627538"/>
    </source>
</evidence>
<dbReference type="InterPro" id="IPR003694">
    <property type="entry name" value="NAD_synthase"/>
</dbReference>
<dbReference type="EMBL" id="JACRUO010000002">
    <property type="protein sequence ID" value="MBD3689998.1"/>
    <property type="molecule type" value="Genomic_DNA"/>
</dbReference>
<dbReference type="InterPro" id="IPR041856">
    <property type="entry name" value="NAD+_synth_C"/>
</dbReference>
<dbReference type="GO" id="GO:0009435">
    <property type="term" value="P:NAD+ biosynthetic process"/>
    <property type="evidence" value="ECO:0007669"/>
    <property type="project" value="UniProtKB-UniRule"/>
</dbReference>
<protein>
    <recommendedName>
        <fullName evidence="7 8">Glutamine-dependent NAD(+) synthetase</fullName>
        <ecNumber evidence="7 8">6.3.5.1</ecNumber>
    </recommendedName>
    <alternativeName>
        <fullName evidence="7 8">NAD(+) synthase [glutamine-hydrolyzing]</fullName>
    </alternativeName>
</protein>